<accession>A0AAD5MXN8</accession>
<gene>
    <name evidence="1" type="ORF">KIN20_023974</name>
</gene>
<evidence type="ECO:0000313" key="1">
    <source>
        <dbReference type="EMBL" id="KAJ1363993.1"/>
    </source>
</evidence>
<dbReference type="EMBL" id="JAHQIW010004844">
    <property type="protein sequence ID" value="KAJ1363993.1"/>
    <property type="molecule type" value="Genomic_DNA"/>
</dbReference>
<name>A0AAD5MXN8_PARTN</name>
<keyword evidence="2" id="KW-1185">Reference proteome</keyword>
<dbReference type="Proteomes" id="UP001196413">
    <property type="component" value="Unassembled WGS sequence"/>
</dbReference>
<comment type="caution">
    <text evidence="1">The sequence shown here is derived from an EMBL/GenBank/DDBJ whole genome shotgun (WGS) entry which is preliminary data.</text>
</comment>
<reference evidence="1" key="1">
    <citation type="submission" date="2021-06" db="EMBL/GenBank/DDBJ databases">
        <title>Parelaphostrongylus tenuis whole genome reference sequence.</title>
        <authorList>
            <person name="Garwood T.J."/>
            <person name="Larsen P.A."/>
            <person name="Fountain-Jones N.M."/>
            <person name="Garbe J.R."/>
            <person name="Macchietto M.G."/>
            <person name="Kania S.A."/>
            <person name="Gerhold R.W."/>
            <person name="Richards J.E."/>
            <person name="Wolf T.M."/>
        </authorList>
    </citation>
    <scope>NUCLEOTIDE SEQUENCE</scope>
    <source>
        <strain evidence="1">MNPRO001-30</strain>
        <tissue evidence="1">Meninges</tissue>
    </source>
</reference>
<sequence>MSGPGGAGGGGSDGGGGHIFNCVDDPDVEGGEVIYANRDIMLLKTIIKAYYVYV</sequence>
<organism evidence="1 2">
    <name type="scientific">Parelaphostrongylus tenuis</name>
    <name type="common">Meningeal worm</name>
    <dbReference type="NCBI Taxonomy" id="148309"/>
    <lineage>
        <taxon>Eukaryota</taxon>
        <taxon>Metazoa</taxon>
        <taxon>Ecdysozoa</taxon>
        <taxon>Nematoda</taxon>
        <taxon>Chromadorea</taxon>
        <taxon>Rhabditida</taxon>
        <taxon>Rhabditina</taxon>
        <taxon>Rhabditomorpha</taxon>
        <taxon>Strongyloidea</taxon>
        <taxon>Metastrongylidae</taxon>
        <taxon>Parelaphostrongylus</taxon>
    </lineage>
</organism>
<proteinExistence type="predicted"/>
<protein>
    <submittedName>
        <fullName evidence="1">Uncharacterized protein</fullName>
    </submittedName>
</protein>
<dbReference type="AlphaFoldDB" id="A0AAD5MXN8"/>
<evidence type="ECO:0000313" key="2">
    <source>
        <dbReference type="Proteomes" id="UP001196413"/>
    </source>
</evidence>